<feature type="non-terminal residue" evidence="1">
    <location>
        <position position="22"/>
    </location>
</feature>
<dbReference type="EMBL" id="LAZR01038293">
    <property type="protein sequence ID" value="KKL19953.1"/>
    <property type="molecule type" value="Genomic_DNA"/>
</dbReference>
<dbReference type="AlphaFoldDB" id="A0A0F9E792"/>
<evidence type="ECO:0000313" key="1">
    <source>
        <dbReference type="EMBL" id="KKL19953.1"/>
    </source>
</evidence>
<comment type="caution">
    <text evidence="1">The sequence shown here is derived from an EMBL/GenBank/DDBJ whole genome shotgun (WGS) entry which is preliminary data.</text>
</comment>
<protein>
    <submittedName>
        <fullName evidence="1">Uncharacterized protein</fullName>
    </submittedName>
</protein>
<reference evidence="1" key="1">
    <citation type="journal article" date="2015" name="Nature">
        <title>Complex archaea that bridge the gap between prokaryotes and eukaryotes.</title>
        <authorList>
            <person name="Spang A."/>
            <person name="Saw J.H."/>
            <person name="Jorgensen S.L."/>
            <person name="Zaremba-Niedzwiedzka K."/>
            <person name="Martijn J."/>
            <person name="Lind A.E."/>
            <person name="van Eijk R."/>
            <person name="Schleper C."/>
            <person name="Guy L."/>
            <person name="Ettema T.J."/>
        </authorList>
    </citation>
    <scope>NUCLEOTIDE SEQUENCE</scope>
</reference>
<organism evidence="1">
    <name type="scientific">marine sediment metagenome</name>
    <dbReference type="NCBI Taxonomy" id="412755"/>
    <lineage>
        <taxon>unclassified sequences</taxon>
        <taxon>metagenomes</taxon>
        <taxon>ecological metagenomes</taxon>
    </lineage>
</organism>
<proteinExistence type="predicted"/>
<name>A0A0F9E792_9ZZZZ</name>
<accession>A0A0F9E792</accession>
<sequence length="22" mass="2629">MSIVTFVSRVFGLVREWLRGYL</sequence>
<gene>
    <name evidence="1" type="ORF">LCGC14_2460330</name>
</gene>